<keyword evidence="1" id="KW-0732">Signal</keyword>
<evidence type="ECO:0000256" key="1">
    <source>
        <dbReference type="SAM" id="SignalP"/>
    </source>
</evidence>
<dbReference type="Gene3D" id="2.130.10.10">
    <property type="entry name" value="YVTN repeat-like/Quinoprotein amine dehydrogenase"/>
    <property type="match status" value="2"/>
</dbReference>
<protein>
    <recommendedName>
        <fullName evidence="4">Secretion system C-terminal sorting domain-containing protein</fullName>
    </recommendedName>
</protein>
<gene>
    <name evidence="2" type="ORF">BGO89_11100</name>
</gene>
<dbReference type="InterPro" id="IPR052025">
    <property type="entry name" value="Xyloglucanase_GH74"/>
</dbReference>
<evidence type="ECO:0008006" key="4">
    <source>
        <dbReference type="Google" id="ProtNLM"/>
    </source>
</evidence>
<dbReference type="STRING" id="1895771.BGO89_11100"/>
<evidence type="ECO:0000313" key="2">
    <source>
        <dbReference type="EMBL" id="OJX57049.1"/>
    </source>
</evidence>
<dbReference type="GO" id="GO:0010411">
    <property type="term" value="P:xyloglucan metabolic process"/>
    <property type="evidence" value="ECO:0007669"/>
    <property type="project" value="TreeGrafter"/>
</dbReference>
<organism evidence="2 3">
    <name type="scientific">Candidatus Kapaibacterium thiocyanatum</name>
    <dbReference type="NCBI Taxonomy" id="1895771"/>
    <lineage>
        <taxon>Bacteria</taxon>
        <taxon>Pseudomonadati</taxon>
        <taxon>Candidatus Kapaibacteriota</taxon>
        <taxon>Candidatus Kapaibacteriia</taxon>
        <taxon>Candidatus Kapaibacteriales</taxon>
        <taxon>Candidatus Kapaibacteriaceae</taxon>
        <taxon>Candidatus Kapaibacterium</taxon>
    </lineage>
</organism>
<dbReference type="AlphaFoldDB" id="A0A1M3KXU4"/>
<sequence>MRSSLLLSVALFFSIVSLKAAEFWEVSQGPPGSVICLASNSRGHIFAGTANDALFRSTDYGATWERKYEGLPGMGYDKPVMAIVVGTDDNLYIAQKGNGVFRSTNNGDTWTDIGSTLPSKEVRSIAIRNRGAGEPRLAIGIDGGSGMTKMFLTDDRGTTWTEQALPGVQYQGLFEVALSPNSNKMWCSIGYNKGIFRLDPDGVNFWRRIDNPSNTVEPGESDDNFRVIRFDHQGNMFLGRNALATSSKIQNAVVMMSTDDGESWKYLKGGDWKQEYVINCHITGIAFGKPGEIVATTDKSGTYYSNDNGDTWIVRNEGLPGDGSCAAAVGTVGNHFYVAPYGDFIHHHLDPSTSVNETIPGVVRVENASPNPAADRFSIPMTLDRPMDVTVRLVNANGMEVVEPFTSALGAGTHRVSFSTAGLASGMYSYRMQVGGLVRTGSVAVVR</sequence>
<comment type="caution">
    <text evidence="2">The sequence shown here is derived from an EMBL/GenBank/DDBJ whole genome shotgun (WGS) entry which is preliminary data.</text>
</comment>
<dbReference type="CDD" id="cd15482">
    <property type="entry name" value="Sialidase_non-viral"/>
    <property type="match status" value="1"/>
</dbReference>
<dbReference type="PANTHER" id="PTHR43739">
    <property type="entry name" value="XYLOGLUCANASE (EUROFUNG)"/>
    <property type="match status" value="1"/>
</dbReference>
<dbReference type="SUPFAM" id="SSF110296">
    <property type="entry name" value="Oligoxyloglucan reducing end-specific cellobiohydrolase"/>
    <property type="match status" value="1"/>
</dbReference>
<dbReference type="PANTHER" id="PTHR43739:SF5">
    <property type="entry name" value="EXO-ALPHA-SIALIDASE"/>
    <property type="match status" value="1"/>
</dbReference>
<proteinExistence type="predicted"/>
<dbReference type="Proteomes" id="UP000184233">
    <property type="component" value="Unassembled WGS sequence"/>
</dbReference>
<reference evidence="2 3" key="1">
    <citation type="submission" date="2016-09" db="EMBL/GenBank/DDBJ databases">
        <title>Genome-resolved meta-omics ties microbial dynamics to process performance in biotechnology for thiocyanate degradation.</title>
        <authorList>
            <person name="Kantor R.S."/>
            <person name="Huddy R.J."/>
            <person name="Iyer R."/>
            <person name="Thomas B.C."/>
            <person name="Brown C.T."/>
            <person name="Anantharaman K."/>
            <person name="Tringe S."/>
            <person name="Hettich R.L."/>
            <person name="Harrison S.T."/>
            <person name="Banfield J.F."/>
        </authorList>
    </citation>
    <scope>NUCLEOTIDE SEQUENCE [LARGE SCALE GENOMIC DNA]</scope>
    <source>
        <strain evidence="2">59-99</strain>
    </source>
</reference>
<name>A0A1M3KXU4_9BACT</name>
<dbReference type="InterPro" id="IPR015943">
    <property type="entry name" value="WD40/YVTN_repeat-like_dom_sf"/>
</dbReference>
<evidence type="ECO:0000313" key="3">
    <source>
        <dbReference type="Proteomes" id="UP000184233"/>
    </source>
</evidence>
<feature type="signal peptide" evidence="1">
    <location>
        <begin position="1"/>
        <end position="20"/>
    </location>
</feature>
<dbReference type="EMBL" id="MKVH01000024">
    <property type="protein sequence ID" value="OJX57049.1"/>
    <property type="molecule type" value="Genomic_DNA"/>
</dbReference>
<accession>A0A1M3KXU4</accession>
<feature type="chain" id="PRO_5013154975" description="Secretion system C-terminal sorting domain-containing protein" evidence="1">
    <location>
        <begin position="21"/>
        <end position="447"/>
    </location>
</feature>